<reference evidence="3 4" key="1">
    <citation type="submission" date="2017-05" db="EMBL/GenBank/DDBJ databases">
        <title>Complete and WGS of Bordetella genogroups.</title>
        <authorList>
            <person name="Spilker T."/>
            <person name="LiPuma J."/>
        </authorList>
    </citation>
    <scope>NUCLEOTIDE SEQUENCE [LARGE SCALE GENOMIC DNA]</scope>
    <source>
        <strain evidence="3 4">AU9919</strain>
    </source>
</reference>
<name>A0A261TYE9_9BORD</name>
<accession>A0A261TYE9</accession>
<dbReference type="RefSeq" id="WP_176456564.1">
    <property type="nucleotide sequence ID" value="NZ_NEVO01000013.1"/>
</dbReference>
<evidence type="ECO:0000256" key="2">
    <source>
        <dbReference type="SAM" id="SignalP"/>
    </source>
</evidence>
<dbReference type="PANTHER" id="PTHR42928">
    <property type="entry name" value="TRICARBOXYLATE-BINDING PROTEIN"/>
    <property type="match status" value="1"/>
</dbReference>
<dbReference type="Gene3D" id="3.40.190.150">
    <property type="entry name" value="Bordetella uptake gene, domain 1"/>
    <property type="match status" value="1"/>
</dbReference>
<dbReference type="SUPFAM" id="SSF53850">
    <property type="entry name" value="Periplasmic binding protein-like II"/>
    <property type="match status" value="1"/>
</dbReference>
<dbReference type="InterPro" id="IPR005064">
    <property type="entry name" value="BUG"/>
</dbReference>
<dbReference type="AlphaFoldDB" id="A0A261TYE9"/>
<dbReference type="PIRSF" id="PIRSF017082">
    <property type="entry name" value="YflP"/>
    <property type="match status" value="1"/>
</dbReference>
<dbReference type="CDD" id="cd07012">
    <property type="entry name" value="PBP2_Bug_TTT"/>
    <property type="match status" value="1"/>
</dbReference>
<dbReference type="Proteomes" id="UP000216885">
    <property type="component" value="Unassembled WGS sequence"/>
</dbReference>
<evidence type="ECO:0000256" key="1">
    <source>
        <dbReference type="ARBA" id="ARBA00006987"/>
    </source>
</evidence>
<dbReference type="InterPro" id="IPR042100">
    <property type="entry name" value="Bug_dom1"/>
</dbReference>
<dbReference type="Pfam" id="PF03401">
    <property type="entry name" value="TctC"/>
    <property type="match status" value="1"/>
</dbReference>
<feature type="signal peptide" evidence="2">
    <location>
        <begin position="1"/>
        <end position="26"/>
    </location>
</feature>
<protein>
    <submittedName>
        <fullName evidence="3">ABC transporter substrate-binding protein</fullName>
    </submittedName>
</protein>
<gene>
    <name evidence="3" type="ORF">CAL20_18595</name>
</gene>
<sequence length="325" mass="33790">MKTLSTMCGAVAIGVASMAVTSVSVAAYPERPIQLIIPYSPGGAGDVAGRILAKAMTDALKQTVVVENKAGAGTILGAQYVAKASPDGYTLLLSSGTTFTINPAIYPSLPYSPKEDFVPLGVLGRTAMAIVANPKTPYSNLADLVGAAKAKPDSIAYASFGIGTVSHFVAEQFQEAAGIKMMHIPYKGSAPGMTDLIGGQVPVMFDTVVAAMPQVKAGKIKALAVTTAKRSSFLPDVPTLAESGYPGFNVDTWIALFGPKGLPEDVQHTLSQAMEAALKDPATLDQLRAAGVEASFESADSLRKTIAEETPRFAEIAKRANIQAQ</sequence>
<keyword evidence="2" id="KW-0732">Signal</keyword>
<dbReference type="EMBL" id="NEVQ01000018">
    <property type="protein sequence ID" value="OZI54000.1"/>
    <property type="molecule type" value="Genomic_DNA"/>
</dbReference>
<proteinExistence type="inferred from homology"/>
<dbReference type="PANTHER" id="PTHR42928:SF5">
    <property type="entry name" value="BLR1237 PROTEIN"/>
    <property type="match status" value="1"/>
</dbReference>
<feature type="chain" id="PRO_5012514861" evidence="2">
    <location>
        <begin position="27"/>
        <end position="325"/>
    </location>
</feature>
<dbReference type="Gene3D" id="3.40.190.10">
    <property type="entry name" value="Periplasmic binding protein-like II"/>
    <property type="match status" value="1"/>
</dbReference>
<comment type="caution">
    <text evidence="3">The sequence shown here is derived from an EMBL/GenBank/DDBJ whole genome shotgun (WGS) entry which is preliminary data.</text>
</comment>
<evidence type="ECO:0000313" key="4">
    <source>
        <dbReference type="Proteomes" id="UP000216885"/>
    </source>
</evidence>
<keyword evidence="4" id="KW-1185">Reference proteome</keyword>
<organism evidence="3 4">
    <name type="scientific">Bordetella genomosp. 4</name>
    <dbReference type="NCBI Taxonomy" id="463044"/>
    <lineage>
        <taxon>Bacteria</taxon>
        <taxon>Pseudomonadati</taxon>
        <taxon>Pseudomonadota</taxon>
        <taxon>Betaproteobacteria</taxon>
        <taxon>Burkholderiales</taxon>
        <taxon>Alcaligenaceae</taxon>
        <taxon>Bordetella</taxon>
    </lineage>
</organism>
<evidence type="ECO:0000313" key="3">
    <source>
        <dbReference type="EMBL" id="OZI54000.1"/>
    </source>
</evidence>
<comment type="similarity">
    <text evidence="1">Belongs to the UPF0065 (bug) family.</text>
</comment>